<proteinExistence type="predicted"/>
<dbReference type="AlphaFoldDB" id="A0A5N8V721"/>
<evidence type="ECO:0000313" key="2">
    <source>
        <dbReference type="EMBL" id="MPY29854.1"/>
    </source>
</evidence>
<organism evidence="2 3">
    <name type="scientific">Streptomyces adustus</name>
    <dbReference type="NCBI Taxonomy" id="1609272"/>
    <lineage>
        <taxon>Bacteria</taxon>
        <taxon>Bacillati</taxon>
        <taxon>Actinomycetota</taxon>
        <taxon>Actinomycetes</taxon>
        <taxon>Kitasatosporales</taxon>
        <taxon>Streptomycetaceae</taxon>
        <taxon>Streptomyces</taxon>
    </lineage>
</organism>
<keyword evidence="3" id="KW-1185">Reference proteome</keyword>
<feature type="region of interest" description="Disordered" evidence="1">
    <location>
        <begin position="78"/>
        <end position="101"/>
    </location>
</feature>
<dbReference type="Proteomes" id="UP000325849">
    <property type="component" value="Unassembled WGS sequence"/>
</dbReference>
<dbReference type="OrthoDB" id="4828421at2"/>
<dbReference type="EMBL" id="VJZD01000001">
    <property type="protein sequence ID" value="MPY29854.1"/>
    <property type="molecule type" value="Genomic_DNA"/>
</dbReference>
<reference evidence="2 3" key="1">
    <citation type="submission" date="2019-07" db="EMBL/GenBank/DDBJ databases">
        <title>New species of Amycolatopsis and Streptomyces.</title>
        <authorList>
            <person name="Duangmal K."/>
            <person name="Teo W.F.A."/>
            <person name="Lipun K."/>
        </authorList>
    </citation>
    <scope>NUCLEOTIDE SEQUENCE [LARGE SCALE GENOMIC DNA]</scope>
    <source>
        <strain evidence="2 3">NBRC 109810</strain>
    </source>
</reference>
<evidence type="ECO:0000313" key="3">
    <source>
        <dbReference type="Proteomes" id="UP000325849"/>
    </source>
</evidence>
<protein>
    <submittedName>
        <fullName evidence="2">Uncharacterized protein</fullName>
    </submittedName>
</protein>
<evidence type="ECO:0000256" key="1">
    <source>
        <dbReference type="SAM" id="MobiDB-lite"/>
    </source>
</evidence>
<dbReference type="RefSeq" id="WP_152883839.1">
    <property type="nucleotide sequence ID" value="NZ_VJZD01000001.1"/>
</dbReference>
<name>A0A5N8V721_9ACTN</name>
<gene>
    <name evidence="2" type="ORF">FNH09_00415</name>
</gene>
<sequence length="101" mass="11136">MNTPTTGPRNRRPSWYEIRLQGRLDPRWATRFDGMTLTTESDGTTLLQGPVVDQAALHGLLHRLRDVGLPLVSVARVETGPPEVDPTTPQPRTPDDAEPGD</sequence>
<accession>A0A5N8V721</accession>
<comment type="caution">
    <text evidence="2">The sequence shown here is derived from an EMBL/GenBank/DDBJ whole genome shotgun (WGS) entry which is preliminary data.</text>
</comment>